<reference evidence="1" key="1">
    <citation type="submission" date="2012-11" db="EMBL/GenBank/DDBJ databases">
        <title>Dependencies among metagenomic species, viruses, plasmids and units of genetic variation.</title>
        <authorList>
            <person name="Nielsen H.B."/>
            <person name="Almeida M."/>
            <person name="Juncker A.S."/>
            <person name="Rasmussen S."/>
            <person name="Li J."/>
            <person name="Sunagawa S."/>
            <person name="Plichta D."/>
            <person name="Gautier L."/>
            <person name="Le Chatelier E."/>
            <person name="Peletier E."/>
            <person name="Bonde I."/>
            <person name="Nielsen T."/>
            <person name="Manichanh C."/>
            <person name="Arumugam M."/>
            <person name="Batto J."/>
            <person name="Santos M.B.Q.D."/>
            <person name="Blom N."/>
            <person name="Borruel N."/>
            <person name="Burgdorf K.S."/>
            <person name="Boumezbeur F."/>
            <person name="Casellas F."/>
            <person name="Dore J."/>
            <person name="Guarner F."/>
            <person name="Hansen T."/>
            <person name="Hildebrand F."/>
            <person name="Kaas R.S."/>
            <person name="Kennedy S."/>
            <person name="Kristiansen K."/>
            <person name="Kultima J.R."/>
            <person name="Leonard P."/>
            <person name="Levenez F."/>
            <person name="Lund O."/>
            <person name="Moumen B."/>
            <person name="Le Paslier D."/>
            <person name="Pons N."/>
            <person name="Pedersen O."/>
            <person name="Prifti E."/>
            <person name="Qin J."/>
            <person name="Raes J."/>
            <person name="Tap J."/>
            <person name="Tims S."/>
            <person name="Ussery D.W."/>
            <person name="Yamada T."/>
            <person name="MetaHit consortium"/>
            <person name="Renault P."/>
            <person name="Sicheritz-Ponten T."/>
            <person name="Bork P."/>
            <person name="Wang J."/>
            <person name="Brunak S."/>
            <person name="Ehrlich S.D."/>
        </authorList>
    </citation>
    <scope>NUCLEOTIDE SEQUENCE [LARGE SCALE GENOMIC DNA]</scope>
</reference>
<name>R6IKH3_9FIRM</name>
<dbReference type="RefSeq" id="WP_021718842.1">
    <property type="nucleotide sequence ID" value="NZ_DAJPFI010000001.1"/>
</dbReference>
<evidence type="ECO:0008006" key="2">
    <source>
        <dbReference type="Google" id="ProtNLM"/>
    </source>
</evidence>
<evidence type="ECO:0000313" key="1">
    <source>
        <dbReference type="EMBL" id="CDB46929.1"/>
    </source>
</evidence>
<dbReference type="AlphaFoldDB" id="R6IKH3"/>
<organism evidence="1">
    <name type="scientific">Phascolarctobacterium faecium</name>
    <dbReference type="NCBI Taxonomy" id="33025"/>
    <lineage>
        <taxon>Bacteria</taxon>
        <taxon>Bacillati</taxon>
        <taxon>Bacillota</taxon>
        <taxon>Negativicutes</taxon>
        <taxon>Acidaminococcales</taxon>
        <taxon>Acidaminococcaceae</taxon>
        <taxon>Phascolarctobacterium</taxon>
    </lineage>
</organism>
<proteinExistence type="predicted"/>
<gene>
    <name evidence="1" type="ORF">BN533_01942</name>
</gene>
<dbReference type="InterPro" id="IPR013324">
    <property type="entry name" value="RNA_pol_sigma_r3/r4-like"/>
</dbReference>
<comment type="caution">
    <text evidence="1">The sequence shown here is derived from an EMBL/GenBank/DDBJ whole genome shotgun (WGS) entry which is preliminary data.</text>
</comment>
<dbReference type="eggNOG" id="ENOG5033ESA">
    <property type="taxonomic scope" value="Bacteria"/>
</dbReference>
<dbReference type="Gene3D" id="1.20.140.160">
    <property type="match status" value="1"/>
</dbReference>
<dbReference type="SUPFAM" id="SSF88659">
    <property type="entry name" value="Sigma3 and sigma4 domains of RNA polymerase sigma factors"/>
    <property type="match status" value="1"/>
</dbReference>
<dbReference type="EMBL" id="CBDS010000102">
    <property type="protein sequence ID" value="CDB46929.1"/>
    <property type="molecule type" value="Genomic_DNA"/>
</dbReference>
<dbReference type="HOGENOM" id="CLU_144718_1_1_9"/>
<protein>
    <recommendedName>
        <fullName evidence="2">DUF1492 domain-containing protein</fullName>
    </recommendedName>
</protein>
<sequence length="137" mass="15540">MPTDEIKQRLKSAWVWQKQLEADLQMLQDLRDLSEQITPVYSLAPGGGGSNDKLAGTVAKMADVEMSIKNDINQLTEALAATRALIKMLDDEKLQLILFKRYLNYQRWEVIAADLGYSYRRVTQMHGEALVKIAKIS</sequence>
<dbReference type="STRING" id="1262914.BN533_01942"/>
<accession>R6IKH3</accession>